<proteinExistence type="predicted"/>
<evidence type="ECO:0000313" key="3">
    <source>
        <dbReference type="Proteomes" id="UP000076580"/>
    </source>
</evidence>
<feature type="region of interest" description="Disordered" evidence="1">
    <location>
        <begin position="79"/>
        <end position="106"/>
    </location>
</feature>
<dbReference type="GeneID" id="63718620"/>
<reference evidence="2 3" key="1">
    <citation type="journal article" date="2016" name="Sci. Rep.">
        <title>Insights into Adaptations to a Near-Obligate Nematode Endoparasitic Lifestyle from the Finished Genome of Drechmeria coniospora.</title>
        <authorList>
            <person name="Zhang L."/>
            <person name="Zhou Z."/>
            <person name="Guo Q."/>
            <person name="Fokkens L."/>
            <person name="Miskei M."/>
            <person name="Pocsi I."/>
            <person name="Zhang W."/>
            <person name="Chen M."/>
            <person name="Wang L."/>
            <person name="Sun Y."/>
            <person name="Donzelli B.G."/>
            <person name="Gibson D.M."/>
            <person name="Nelson D.R."/>
            <person name="Luo J.G."/>
            <person name="Rep M."/>
            <person name="Liu H."/>
            <person name="Yang S."/>
            <person name="Wang J."/>
            <person name="Krasnoff S.B."/>
            <person name="Xu Y."/>
            <person name="Molnar I."/>
            <person name="Lin M."/>
        </authorList>
    </citation>
    <scope>NUCLEOTIDE SEQUENCE [LARGE SCALE GENOMIC DNA]</scope>
    <source>
        <strain evidence="2 3">ARSEF 6962</strain>
    </source>
</reference>
<evidence type="ECO:0000313" key="2">
    <source>
        <dbReference type="EMBL" id="KYK54023.1"/>
    </source>
</evidence>
<dbReference type="EMBL" id="LAYC01000003">
    <property type="protein sequence ID" value="KYK54023.1"/>
    <property type="molecule type" value="Genomic_DNA"/>
</dbReference>
<name>A0A151GAA4_DRECN</name>
<dbReference type="RefSeq" id="XP_040653375.1">
    <property type="nucleotide sequence ID" value="XM_040803271.1"/>
</dbReference>
<sequence length="130" mass="14086">MAAASTDDDVELPTIRFTARRPVVTLGEFATSLIDGEMMPSRHADEITAQLLDRKHTMRRSASVNGQRTCRLATSVVGPGGIRSLEAPPDRIRSNRGPTRHLPGPLERGLAGMRMLSTSGLCSVKRRGAH</sequence>
<dbReference type="Proteomes" id="UP000076580">
    <property type="component" value="Chromosome 03"/>
</dbReference>
<evidence type="ECO:0000256" key="1">
    <source>
        <dbReference type="SAM" id="MobiDB-lite"/>
    </source>
</evidence>
<organism evidence="2 3">
    <name type="scientific">Drechmeria coniospora</name>
    <name type="common">Nematophagous fungus</name>
    <name type="synonym">Meria coniospora</name>
    <dbReference type="NCBI Taxonomy" id="98403"/>
    <lineage>
        <taxon>Eukaryota</taxon>
        <taxon>Fungi</taxon>
        <taxon>Dikarya</taxon>
        <taxon>Ascomycota</taxon>
        <taxon>Pezizomycotina</taxon>
        <taxon>Sordariomycetes</taxon>
        <taxon>Hypocreomycetidae</taxon>
        <taxon>Hypocreales</taxon>
        <taxon>Ophiocordycipitaceae</taxon>
        <taxon>Drechmeria</taxon>
    </lineage>
</organism>
<comment type="caution">
    <text evidence="2">The sequence shown here is derived from an EMBL/GenBank/DDBJ whole genome shotgun (WGS) entry which is preliminary data.</text>
</comment>
<gene>
    <name evidence="2" type="ORF">DCS_05977</name>
</gene>
<keyword evidence="3" id="KW-1185">Reference proteome</keyword>
<protein>
    <submittedName>
        <fullName evidence="2">Uncharacterized protein</fullName>
    </submittedName>
</protein>
<dbReference type="AlphaFoldDB" id="A0A151GAA4"/>
<accession>A0A151GAA4</accession>
<dbReference type="InParanoid" id="A0A151GAA4"/>